<keyword evidence="4" id="KW-1185">Reference proteome</keyword>
<dbReference type="Gene3D" id="3.30.70.1060">
    <property type="entry name" value="Dimeric alpha+beta barrel"/>
    <property type="match status" value="1"/>
</dbReference>
<dbReference type="InterPro" id="IPR005545">
    <property type="entry name" value="YCII"/>
</dbReference>
<gene>
    <name evidence="3" type="ORF">Pth03_75920</name>
</gene>
<comment type="caution">
    <text evidence="3">The sequence shown here is derived from an EMBL/GenBank/DDBJ whole genome shotgun (WGS) entry which is preliminary data.</text>
</comment>
<accession>A0A8J4DEL6</accession>
<dbReference type="SUPFAM" id="SSF54909">
    <property type="entry name" value="Dimeric alpha+beta barrel"/>
    <property type="match status" value="1"/>
</dbReference>
<evidence type="ECO:0000256" key="1">
    <source>
        <dbReference type="ARBA" id="ARBA00007689"/>
    </source>
</evidence>
<sequence>MHVKYVLMFIETEQFEKDLAAMDADERDSAFEKVGRWLAEHQDKITQRGAKLQPAHTATTVRLDTGSEPLVTDGPFVEGKEVISGFLEVELADLDEAIAMVKSWPGCPVVEIRPVEG</sequence>
<feature type="domain" description="YCII-related" evidence="2">
    <location>
        <begin position="10"/>
        <end position="106"/>
    </location>
</feature>
<dbReference type="PANTHER" id="PTHR35174:SF3">
    <property type="entry name" value="BLL7171 PROTEIN"/>
    <property type="match status" value="1"/>
</dbReference>
<evidence type="ECO:0000313" key="4">
    <source>
        <dbReference type="Proteomes" id="UP000605992"/>
    </source>
</evidence>
<comment type="similarity">
    <text evidence="1">Belongs to the YciI family.</text>
</comment>
<name>A0A8J4DEL6_9ACTN</name>
<dbReference type="InterPro" id="IPR011008">
    <property type="entry name" value="Dimeric_a/b-barrel"/>
</dbReference>
<protein>
    <submittedName>
        <fullName evidence="3">Transcription initiation protein</fullName>
    </submittedName>
</protein>
<reference evidence="3" key="1">
    <citation type="submission" date="2021-01" db="EMBL/GenBank/DDBJ databases">
        <title>Whole genome shotgun sequence of Planotetraspora thailandica NBRC 104271.</title>
        <authorList>
            <person name="Komaki H."/>
            <person name="Tamura T."/>
        </authorList>
    </citation>
    <scope>NUCLEOTIDE SEQUENCE</scope>
    <source>
        <strain evidence="3">NBRC 104271</strain>
    </source>
</reference>
<dbReference type="Proteomes" id="UP000605992">
    <property type="component" value="Unassembled WGS sequence"/>
</dbReference>
<dbReference type="AlphaFoldDB" id="A0A8J4DEL6"/>
<proteinExistence type="inferred from homology"/>
<evidence type="ECO:0000259" key="2">
    <source>
        <dbReference type="Pfam" id="PF03795"/>
    </source>
</evidence>
<organism evidence="3 4">
    <name type="scientific">Planotetraspora thailandica</name>
    <dbReference type="NCBI Taxonomy" id="487172"/>
    <lineage>
        <taxon>Bacteria</taxon>
        <taxon>Bacillati</taxon>
        <taxon>Actinomycetota</taxon>
        <taxon>Actinomycetes</taxon>
        <taxon>Streptosporangiales</taxon>
        <taxon>Streptosporangiaceae</taxon>
        <taxon>Planotetraspora</taxon>
    </lineage>
</organism>
<dbReference type="EMBL" id="BOOR01000080">
    <property type="protein sequence ID" value="GII59203.1"/>
    <property type="molecule type" value="Genomic_DNA"/>
</dbReference>
<evidence type="ECO:0000313" key="3">
    <source>
        <dbReference type="EMBL" id="GII59203.1"/>
    </source>
</evidence>
<dbReference type="PANTHER" id="PTHR35174">
    <property type="entry name" value="BLL7171 PROTEIN-RELATED"/>
    <property type="match status" value="1"/>
</dbReference>
<dbReference type="Pfam" id="PF03795">
    <property type="entry name" value="YCII"/>
    <property type="match status" value="1"/>
</dbReference>